<protein>
    <submittedName>
        <fullName evidence="10">Na+/proline symporter</fullName>
    </submittedName>
</protein>
<dbReference type="PANTHER" id="PTHR48086">
    <property type="entry name" value="SODIUM/PROLINE SYMPORTER-RELATED"/>
    <property type="match status" value="1"/>
</dbReference>
<dbReference type="EMBL" id="JACHXZ010000001">
    <property type="protein sequence ID" value="MBB3166898.1"/>
    <property type="molecule type" value="Genomic_DNA"/>
</dbReference>
<keyword evidence="6 9" id="KW-1133">Transmembrane helix</keyword>
<keyword evidence="7 9" id="KW-0472">Membrane</keyword>
<organism evidence="10 11">
    <name type="scientific">Simiduia aestuariiviva</name>
    <dbReference type="NCBI Taxonomy" id="1510459"/>
    <lineage>
        <taxon>Bacteria</taxon>
        <taxon>Pseudomonadati</taxon>
        <taxon>Pseudomonadota</taxon>
        <taxon>Gammaproteobacteria</taxon>
        <taxon>Cellvibrionales</taxon>
        <taxon>Cellvibrionaceae</taxon>
        <taxon>Simiduia</taxon>
    </lineage>
</organism>
<dbReference type="RefSeq" id="WP_183907240.1">
    <property type="nucleotide sequence ID" value="NZ_JACHXZ010000001.1"/>
</dbReference>
<feature type="transmembrane region" description="Helical" evidence="9">
    <location>
        <begin position="221"/>
        <end position="238"/>
    </location>
</feature>
<comment type="similarity">
    <text evidence="2 8">Belongs to the sodium:solute symporter (SSF) (TC 2.A.21) family.</text>
</comment>
<feature type="transmembrane region" description="Helical" evidence="9">
    <location>
        <begin position="37"/>
        <end position="63"/>
    </location>
</feature>
<feature type="transmembrane region" description="Helical" evidence="9">
    <location>
        <begin position="362"/>
        <end position="383"/>
    </location>
</feature>
<keyword evidence="3" id="KW-0813">Transport</keyword>
<feature type="transmembrane region" description="Helical" evidence="9">
    <location>
        <begin position="258"/>
        <end position="282"/>
    </location>
</feature>
<dbReference type="Pfam" id="PF00474">
    <property type="entry name" value="SSF"/>
    <property type="match status" value="1"/>
</dbReference>
<dbReference type="InterPro" id="IPR001734">
    <property type="entry name" value="Na/solute_symporter"/>
</dbReference>
<sequence length="472" mass="51661">MLLEFIALYLVMSVALGLYASRKVSSTEDYVSAGRSLPLAVVMAMVFATWFGAETVLGIPATFMADDLGGLISDPFGTTLCLIFFGLFLARPLYRMHLLTIGDYYRSRYNRPIEMSVSLAIAASYLGWVSAQVVALGLVFSVLTEGVITMEQGILLGTFIVTLYTLFGGMWSVALTTSFQMVVIVLGLLWIGWLVSDLTGGVAPVIEHARAADKFNFWPEWEWAAIITFVAGLLTMALGSMPQQDIFQRANTAKNENIAVWGTVLGGVIYFVFAAVPMFLAYSANVIDPQMTTELMAKDPQEILPSLILNHLPLYAQVIFYGALLSVIMSTASGTMLAPSVTISENIIKEMLPEDYLNDRQFLWMTRAVVVVFAILVAFYALYSLEQSTSIHHMVENAYKVTMVMALAPLLAGIYWKKTSSFGVGLGLIVGVSVWIVSEWLWADAVVPPHFSGFLAATACLIAGSLFRPATR</sequence>
<dbReference type="Proteomes" id="UP000559987">
    <property type="component" value="Unassembled WGS sequence"/>
</dbReference>
<reference evidence="10 11" key="1">
    <citation type="submission" date="2020-08" db="EMBL/GenBank/DDBJ databases">
        <title>Genomic Encyclopedia of Type Strains, Phase III (KMG-III): the genomes of soil and plant-associated and newly described type strains.</title>
        <authorList>
            <person name="Whitman W."/>
        </authorList>
    </citation>
    <scope>NUCLEOTIDE SEQUENCE [LARGE SCALE GENOMIC DNA]</scope>
    <source>
        <strain evidence="10 11">CECT 8571</strain>
    </source>
</reference>
<dbReference type="PROSITE" id="PS50283">
    <property type="entry name" value="NA_SOLUT_SYMP_3"/>
    <property type="match status" value="1"/>
</dbReference>
<feature type="transmembrane region" description="Helical" evidence="9">
    <location>
        <begin position="182"/>
        <end position="206"/>
    </location>
</feature>
<evidence type="ECO:0000256" key="9">
    <source>
        <dbReference type="SAM" id="Phobius"/>
    </source>
</evidence>
<keyword evidence="4 9" id="KW-0812">Transmembrane</keyword>
<feature type="transmembrane region" description="Helical" evidence="9">
    <location>
        <begin position="154"/>
        <end position="175"/>
    </location>
</feature>
<evidence type="ECO:0000256" key="7">
    <source>
        <dbReference type="ARBA" id="ARBA00023136"/>
    </source>
</evidence>
<dbReference type="InterPro" id="IPR038377">
    <property type="entry name" value="Na/Glc_symporter_sf"/>
</dbReference>
<keyword evidence="5" id="KW-0769">Symport</keyword>
<evidence type="ECO:0000256" key="8">
    <source>
        <dbReference type="RuleBase" id="RU362091"/>
    </source>
</evidence>
<evidence type="ECO:0000256" key="5">
    <source>
        <dbReference type="ARBA" id="ARBA00022847"/>
    </source>
</evidence>
<dbReference type="GO" id="GO:0015293">
    <property type="term" value="F:symporter activity"/>
    <property type="evidence" value="ECO:0007669"/>
    <property type="project" value="UniProtKB-KW"/>
</dbReference>
<evidence type="ECO:0000256" key="2">
    <source>
        <dbReference type="ARBA" id="ARBA00006434"/>
    </source>
</evidence>
<proteinExistence type="inferred from homology"/>
<evidence type="ECO:0000256" key="6">
    <source>
        <dbReference type="ARBA" id="ARBA00022989"/>
    </source>
</evidence>
<evidence type="ECO:0000256" key="4">
    <source>
        <dbReference type="ARBA" id="ARBA00022692"/>
    </source>
</evidence>
<evidence type="ECO:0000313" key="10">
    <source>
        <dbReference type="EMBL" id="MBB3166898.1"/>
    </source>
</evidence>
<evidence type="ECO:0000313" key="11">
    <source>
        <dbReference type="Proteomes" id="UP000559987"/>
    </source>
</evidence>
<dbReference type="InterPro" id="IPR050277">
    <property type="entry name" value="Sodium:Solute_Symporter"/>
</dbReference>
<comment type="caution">
    <text evidence="10">The sequence shown here is derived from an EMBL/GenBank/DDBJ whole genome shotgun (WGS) entry which is preliminary data.</text>
</comment>
<feature type="transmembrane region" description="Helical" evidence="9">
    <location>
        <begin position="115"/>
        <end position="142"/>
    </location>
</feature>
<dbReference type="PANTHER" id="PTHR48086:SF7">
    <property type="entry name" value="SODIUM-SOLUTE SYMPORTER-RELATED"/>
    <property type="match status" value="1"/>
</dbReference>
<gene>
    <name evidence="10" type="ORF">FHS30_000074</name>
</gene>
<accession>A0A839UMU9</accession>
<feature type="transmembrane region" description="Helical" evidence="9">
    <location>
        <begin position="423"/>
        <end position="443"/>
    </location>
</feature>
<name>A0A839UMU9_9GAMM</name>
<feature type="transmembrane region" description="Helical" evidence="9">
    <location>
        <begin position="75"/>
        <end position="94"/>
    </location>
</feature>
<dbReference type="Gene3D" id="1.20.1730.10">
    <property type="entry name" value="Sodium/glucose cotransporter"/>
    <property type="match status" value="1"/>
</dbReference>
<dbReference type="AlphaFoldDB" id="A0A839UMU9"/>
<feature type="transmembrane region" description="Helical" evidence="9">
    <location>
        <begin position="449"/>
        <end position="467"/>
    </location>
</feature>
<feature type="transmembrane region" description="Helical" evidence="9">
    <location>
        <begin position="314"/>
        <end position="341"/>
    </location>
</feature>
<comment type="subcellular location">
    <subcellularLocation>
        <location evidence="1">Membrane</location>
        <topology evidence="1">Multi-pass membrane protein</topology>
    </subcellularLocation>
</comment>
<dbReference type="GO" id="GO:0005886">
    <property type="term" value="C:plasma membrane"/>
    <property type="evidence" value="ECO:0007669"/>
    <property type="project" value="TreeGrafter"/>
</dbReference>
<evidence type="ECO:0000256" key="3">
    <source>
        <dbReference type="ARBA" id="ARBA00022448"/>
    </source>
</evidence>
<feature type="transmembrane region" description="Helical" evidence="9">
    <location>
        <begin position="6"/>
        <end position="25"/>
    </location>
</feature>
<dbReference type="CDD" id="cd11474">
    <property type="entry name" value="SLC5sbd_CHT"/>
    <property type="match status" value="1"/>
</dbReference>
<feature type="transmembrane region" description="Helical" evidence="9">
    <location>
        <begin position="398"/>
        <end position="416"/>
    </location>
</feature>
<evidence type="ECO:0000256" key="1">
    <source>
        <dbReference type="ARBA" id="ARBA00004141"/>
    </source>
</evidence>
<keyword evidence="11" id="KW-1185">Reference proteome</keyword>